<proteinExistence type="predicted"/>
<evidence type="ECO:0000256" key="1">
    <source>
        <dbReference type="SAM" id="MobiDB-lite"/>
    </source>
</evidence>
<organism evidence="3">
    <name type="scientific">Haptolina brevifila</name>
    <dbReference type="NCBI Taxonomy" id="156173"/>
    <lineage>
        <taxon>Eukaryota</taxon>
        <taxon>Haptista</taxon>
        <taxon>Haptophyta</taxon>
        <taxon>Prymnesiophyceae</taxon>
        <taxon>Prymnesiales</taxon>
        <taxon>Prymnesiaceae</taxon>
        <taxon>Haptolina</taxon>
    </lineage>
</organism>
<protein>
    <submittedName>
        <fullName evidence="3">Uncharacterized protein</fullName>
    </submittedName>
</protein>
<sequence length="164" mass="17965">MSEGITLRTLIGLSIVVATSIGLAVSDPKKWQASESDDEDQKKRSATHSWLSSIICFGIALVLIGGDAAFHGPPNVIANTLAKSDSAAASLVLPPPHLRTEHHTMKTSTRAPRSHHQHHLMTRDSAMRNTSKHHHQTRDSAMWNTSRFDARRPAGTRARSAFPH</sequence>
<keyword evidence="2" id="KW-0472">Membrane</keyword>
<keyword evidence="2" id="KW-1133">Transmembrane helix</keyword>
<reference evidence="3" key="1">
    <citation type="submission" date="2021-01" db="EMBL/GenBank/DDBJ databases">
        <authorList>
            <person name="Corre E."/>
            <person name="Pelletier E."/>
            <person name="Niang G."/>
            <person name="Scheremetjew M."/>
            <person name="Finn R."/>
            <person name="Kale V."/>
            <person name="Holt S."/>
            <person name="Cochrane G."/>
            <person name="Meng A."/>
            <person name="Brown T."/>
            <person name="Cohen L."/>
        </authorList>
    </citation>
    <scope>NUCLEOTIDE SEQUENCE</scope>
    <source>
        <strain evidence="3">UTEX LB 985</strain>
    </source>
</reference>
<feature type="region of interest" description="Disordered" evidence="1">
    <location>
        <begin position="102"/>
        <end position="164"/>
    </location>
</feature>
<feature type="transmembrane region" description="Helical" evidence="2">
    <location>
        <begin position="50"/>
        <end position="70"/>
    </location>
</feature>
<evidence type="ECO:0000256" key="2">
    <source>
        <dbReference type="SAM" id="Phobius"/>
    </source>
</evidence>
<gene>
    <name evidence="3" type="ORF">CBRE1094_LOCUS28028</name>
</gene>
<name>A0A7S2HNG3_9EUKA</name>
<dbReference type="AlphaFoldDB" id="A0A7S2HNG3"/>
<evidence type="ECO:0000313" key="3">
    <source>
        <dbReference type="EMBL" id="CAD9495575.1"/>
    </source>
</evidence>
<accession>A0A7S2HNG3</accession>
<dbReference type="EMBL" id="HBGU01051421">
    <property type="protein sequence ID" value="CAD9495575.1"/>
    <property type="molecule type" value="Transcribed_RNA"/>
</dbReference>
<keyword evidence="2" id="KW-0812">Transmembrane</keyword>